<reference evidence="2" key="1">
    <citation type="submission" date="2023-08" db="EMBL/GenBank/DDBJ databases">
        <authorList>
            <person name="Alioto T."/>
            <person name="Alioto T."/>
            <person name="Gomez Garrido J."/>
        </authorList>
    </citation>
    <scope>NUCLEOTIDE SEQUENCE</scope>
</reference>
<gene>
    <name evidence="2" type="ORF">OCTVUL_1B018374</name>
</gene>
<dbReference type="EMBL" id="OX597837">
    <property type="protein sequence ID" value="CAI9740408.1"/>
    <property type="molecule type" value="Genomic_DNA"/>
</dbReference>
<evidence type="ECO:0000256" key="1">
    <source>
        <dbReference type="SAM" id="MobiDB-lite"/>
    </source>
</evidence>
<feature type="region of interest" description="Disordered" evidence="1">
    <location>
        <begin position="345"/>
        <end position="387"/>
    </location>
</feature>
<dbReference type="AlphaFoldDB" id="A0AA36FNN2"/>
<evidence type="ECO:0000313" key="3">
    <source>
        <dbReference type="Proteomes" id="UP001162480"/>
    </source>
</evidence>
<name>A0AA36FNN2_OCTVU</name>
<feature type="region of interest" description="Disordered" evidence="1">
    <location>
        <begin position="460"/>
        <end position="486"/>
    </location>
</feature>
<feature type="region of interest" description="Disordered" evidence="1">
    <location>
        <begin position="178"/>
        <end position="293"/>
    </location>
</feature>
<organism evidence="2 3">
    <name type="scientific">Octopus vulgaris</name>
    <name type="common">Common octopus</name>
    <dbReference type="NCBI Taxonomy" id="6645"/>
    <lineage>
        <taxon>Eukaryota</taxon>
        <taxon>Metazoa</taxon>
        <taxon>Spiralia</taxon>
        <taxon>Lophotrochozoa</taxon>
        <taxon>Mollusca</taxon>
        <taxon>Cephalopoda</taxon>
        <taxon>Coleoidea</taxon>
        <taxon>Octopodiformes</taxon>
        <taxon>Octopoda</taxon>
        <taxon>Incirrata</taxon>
        <taxon>Octopodidae</taxon>
        <taxon>Octopus</taxon>
    </lineage>
</organism>
<feature type="compositionally biased region" description="Basic and acidic residues" evidence="1">
    <location>
        <begin position="284"/>
        <end position="293"/>
    </location>
</feature>
<feature type="region of interest" description="Disordered" evidence="1">
    <location>
        <begin position="1"/>
        <end position="29"/>
    </location>
</feature>
<keyword evidence="3" id="KW-1185">Reference proteome</keyword>
<feature type="compositionally biased region" description="Polar residues" evidence="1">
    <location>
        <begin position="7"/>
        <end position="29"/>
    </location>
</feature>
<feature type="compositionally biased region" description="Polar residues" evidence="1">
    <location>
        <begin position="183"/>
        <end position="199"/>
    </location>
</feature>
<evidence type="ECO:0000313" key="2">
    <source>
        <dbReference type="EMBL" id="CAI9740408.1"/>
    </source>
</evidence>
<protein>
    <submittedName>
        <fullName evidence="2">Uncharacterized protein</fullName>
    </submittedName>
</protein>
<feature type="compositionally biased region" description="Polar residues" evidence="1">
    <location>
        <begin position="223"/>
        <end position="242"/>
    </location>
</feature>
<sequence length="486" mass="53275">MSRLRSVKNQTPPLNESLSVKNQTPPLNKSFTVKNQTPPLNESFTVKNQTLPLNESFTVKNQTLPLNESFTVKNQTLPLNESSAFKNQTLPLNESFTVKNQTLPLNESSAFKNQTLPLNESFTVKSQTLPLNESSAVKNQIPPLNVSPTIKSQKPLLNKSFTIKNKTPVLNTSFTVKSEHSLPSKSITLGGNETISSEPLTKGRKSNIRKSSQAANMMGPMTRVSTSKSSTKIKGNSISDQQNLHDKSISKSTNNPGKNPVRTVPTTTSRKRPLDSSRQSLRYSKVDTKTKSDQKSLVLENNVTSKLTQAVPSKPSYLVRKPDMSFNKSLNIPKDENGMVKFQEKSSGVVKKTKSSLQLPHSRVLKKPANDSTTSTATENSSSSNIKRKCLMSTPVLSCKSTSKIPTSGSKEVVKSKMTQPFKIQQPLMALNASKPNVSNQVAQKGPVKAIHKPVVKASEKIPAPSLSTRSKLPKPAFTSRIPQMK</sequence>
<proteinExistence type="predicted"/>
<dbReference type="Proteomes" id="UP001162480">
    <property type="component" value="Chromosome 24"/>
</dbReference>
<accession>A0AA36FNN2</accession>
<feature type="compositionally biased region" description="Low complexity" evidence="1">
    <location>
        <begin position="372"/>
        <end position="384"/>
    </location>
</feature>